<comment type="caution">
    <text evidence="8">The sequence shown here is derived from an EMBL/GenBank/DDBJ whole genome shotgun (WGS) entry which is preliminary data.</text>
</comment>
<dbReference type="RefSeq" id="WP_120384506.1">
    <property type="nucleotide sequence ID" value="NZ_RAXT01000027.1"/>
</dbReference>
<evidence type="ECO:0000256" key="4">
    <source>
        <dbReference type="ARBA" id="ARBA00022989"/>
    </source>
</evidence>
<keyword evidence="4 6" id="KW-1133">Transmembrane helix</keyword>
<feature type="transmembrane region" description="Helical" evidence="6">
    <location>
        <begin position="201"/>
        <end position="224"/>
    </location>
</feature>
<dbReference type="GO" id="GO:0005886">
    <property type="term" value="C:plasma membrane"/>
    <property type="evidence" value="ECO:0007669"/>
    <property type="project" value="UniProtKB-SubCell"/>
</dbReference>
<protein>
    <submittedName>
        <fullName evidence="8">MFS transporter</fullName>
    </submittedName>
</protein>
<evidence type="ECO:0000256" key="3">
    <source>
        <dbReference type="ARBA" id="ARBA00022692"/>
    </source>
</evidence>
<dbReference type="InterPro" id="IPR020846">
    <property type="entry name" value="MFS_dom"/>
</dbReference>
<evidence type="ECO:0000313" key="8">
    <source>
        <dbReference type="EMBL" id="RKG37116.1"/>
    </source>
</evidence>
<sequence>MKINFPLLALAIGAFAIGTTEFSPMGFLPQIAENLNISIPTAGMLITAYALGVMIGAPIMTLWFGHFPRRKALILAMGIFTIGNILAAIAPNYWGLMGARMITSLNHGVFFGIGSIVATSVVPKDKQASAVAMMFMGLTIANIGGVPLATWVGQNIGWRMSFAAIAILGVITMLFLWKALPEGTVGQRPNVKAELKVLTRMPVVLALLTTVMSAGAMFTLYTYIAPSLQNITHASPTFITLMLVLIGIGFSIGNHLGGKFADLSLTKTLTTFLVLLMVMMLLFPILAKTQIGAALALLVWGAAAFAVVPPLQMRVMSVAHEAPGLASSVNIGAFNLGNAVGAAAGGAVLSMGMSYAAVSITGSLLTALGLVLVLIQMKMTQATTASVTTVKSVEITH</sequence>
<dbReference type="EMBL" id="RAXT01000027">
    <property type="protein sequence ID" value="RKG37116.1"/>
    <property type="molecule type" value="Genomic_DNA"/>
</dbReference>
<dbReference type="PANTHER" id="PTHR43124">
    <property type="entry name" value="PURINE EFFLUX PUMP PBUE"/>
    <property type="match status" value="1"/>
</dbReference>
<feature type="transmembrane region" description="Helical" evidence="6">
    <location>
        <begin position="46"/>
        <end position="65"/>
    </location>
</feature>
<feature type="domain" description="Major facilitator superfamily (MFS) profile" evidence="7">
    <location>
        <begin position="6"/>
        <end position="381"/>
    </location>
</feature>
<dbReference type="InterPro" id="IPR011701">
    <property type="entry name" value="MFS"/>
</dbReference>
<dbReference type="Proteomes" id="UP000280405">
    <property type="component" value="Unassembled WGS sequence"/>
</dbReference>
<accession>A0A3A8EUK0</accession>
<keyword evidence="2" id="KW-1003">Cell membrane</keyword>
<dbReference type="GO" id="GO:0022857">
    <property type="term" value="F:transmembrane transporter activity"/>
    <property type="evidence" value="ECO:0007669"/>
    <property type="project" value="InterPro"/>
</dbReference>
<dbReference type="InterPro" id="IPR050189">
    <property type="entry name" value="MFS_Efflux_Transporters"/>
</dbReference>
<dbReference type="Pfam" id="PF07690">
    <property type="entry name" value="MFS_1"/>
    <property type="match status" value="1"/>
</dbReference>
<feature type="transmembrane region" description="Helical" evidence="6">
    <location>
        <begin position="325"/>
        <end position="349"/>
    </location>
</feature>
<reference evidence="8 9" key="1">
    <citation type="submission" date="2018-09" db="EMBL/GenBank/DDBJ databases">
        <title>The draft genome of Acinetobacter spp. strains.</title>
        <authorList>
            <person name="Qin J."/>
            <person name="Feng Y."/>
            <person name="Zong Z."/>
        </authorList>
    </citation>
    <scope>NUCLEOTIDE SEQUENCE [LARGE SCALE GENOMIC DNA]</scope>
    <source>
        <strain evidence="8 9">WCHAc060115</strain>
    </source>
</reference>
<dbReference type="OrthoDB" id="9788453at2"/>
<feature type="transmembrane region" description="Helical" evidence="6">
    <location>
        <begin position="72"/>
        <end position="93"/>
    </location>
</feature>
<feature type="transmembrane region" description="Helical" evidence="6">
    <location>
        <begin position="105"/>
        <end position="123"/>
    </location>
</feature>
<evidence type="ECO:0000256" key="6">
    <source>
        <dbReference type="SAM" id="Phobius"/>
    </source>
</evidence>
<evidence type="ECO:0000256" key="1">
    <source>
        <dbReference type="ARBA" id="ARBA00004651"/>
    </source>
</evidence>
<evidence type="ECO:0000313" key="9">
    <source>
        <dbReference type="Proteomes" id="UP000280405"/>
    </source>
</evidence>
<feature type="transmembrane region" description="Helical" evidence="6">
    <location>
        <begin position="269"/>
        <end position="287"/>
    </location>
</feature>
<dbReference type="PROSITE" id="PS50850">
    <property type="entry name" value="MFS"/>
    <property type="match status" value="1"/>
</dbReference>
<feature type="transmembrane region" description="Helical" evidence="6">
    <location>
        <begin position="158"/>
        <end position="180"/>
    </location>
</feature>
<feature type="transmembrane region" description="Helical" evidence="6">
    <location>
        <begin position="236"/>
        <end position="257"/>
    </location>
</feature>
<dbReference type="AlphaFoldDB" id="A0A3A8EUK0"/>
<dbReference type="InterPro" id="IPR036259">
    <property type="entry name" value="MFS_trans_sf"/>
</dbReference>
<dbReference type="SUPFAM" id="SSF103473">
    <property type="entry name" value="MFS general substrate transporter"/>
    <property type="match status" value="1"/>
</dbReference>
<evidence type="ECO:0000256" key="5">
    <source>
        <dbReference type="ARBA" id="ARBA00023136"/>
    </source>
</evidence>
<keyword evidence="9" id="KW-1185">Reference proteome</keyword>
<feature type="transmembrane region" description="Helical" evidence="6">
    <location>
        <begin position="130"/>
        <end position="152"/>
    </location>
</feature>
<feature type="transmembrane region" description="Helical" evidence="6">
    <location>
        <begin position="293"/>
        <end position="313"/>
    </location>
</feature>
<organism evidence="8 9">
    <name type="scientific">Acinetobacter rongchengensis</name>
    <dbReference type="NCBI Taxonomy" id="2419601"/>
    <lineage>
        <taxon>Bacteria</taxon>
        <taxon>Pseudomonadati</taxon>
        <taxon>Pseudomonadota</taxon>
        <taxon>Gammaproteobacteria</taxon>
        <taxon>Moraxellales</taxon>
        <taxon>Moraxellaceae</taxon>
        <taxon>Acinetobacter</taxon>
    </lineage>
</organism>
<name>A0A3A8EUK0_9GAMM</name>
<proteinExistence type="predicted"/>
<evidence type="ECO:0000259" key="7">
    <source>
        <dbReference type="PROSITE" id="PS50850"/>
    </source>
</evidence>
<dbReference type="Gene3D" id="1.20.1250.20">
    <property type="entry name" value="MFS general substrate transporter like domains"/>
    <property type="match status" value="1"/>
</dbReference>
<gene>
    <name evidence="8" type="ORF">D7V20_12070</name>
</gene>
<evidence type="ECO:0000256" key="2">
    <source>
        <dbReference type="ARBA" id="ARBA00022475"/>
    </source>
</evidence>
<keyword evidence="5 6" id="KW-0472">Membrane</keyword>
<dbReference type="PANTHER" id="PTHR43124:SF8">
    <property type="entry name" value="INNER MEMBRANE TRANSPORT PROTEIN YDHP"/>
    <property type="match status" value="1"/>
</dbReference>
<keyword evidence="3 6" id="KW-0812">Transmembrane</keyword>
<dbReference type="CDD" id="cd17324">
    <property type="entry name" value="MFS_NepI_like"/>
    <property type="match status" value="1"/>
</dbReference>
<comment type="subcellular location">
    <subcellularLocation>
        <location evidence="1">Cell membrane</location>
        <topology evidence="1">Multi-pass membrane protein</topology>
    </subcellularLocation>
</comment>
<feature type="transmembrane region" description="Helical" evidence="6">
    <location>
        <begin position="355"/>
        <end position="375"/>
    </location>
</feature>